<dbReference type="GO" id="GO:0016236">
    <property type="term" value="P:macroautophagy"/>
    <property type="evidence" value="ECO:0007669"/>
    <property type="project" value="UniProtKB-ARBA"/>
</dbReference>
<evidence type="ECO:0000256" key="7">
    <source>
        <dbReference type="ARBA" id="ARBA00025010"/>
    </source>
</evidence>
<evidence type="ECO:0000256" key="6">
    <source>
        <dbReference type="ARBA" id="ARBA00023136"/>
    </source>
</evidence>
<evidence type="ECO:0000313" key="12">
    <source>
        <dbReference type="RefSeq" id="XP_012670476.2"/>
    </source>
</evidence>
<dbReference type="OrthoDB" id="10004364at2759"/>
<protein>
    <submittedName>
        <fullName evidence="12">VPS37B subunit of ESCRT-I b</fullName>
    </submittedName>
</protein>
<evidence type="ECO:0000256" key="9">
    <source>
        <dbReference type="SAM" id="MobiDB-lite"/>
    </source>
</evidence>
<keyword evidence="5 8" id="KW-0653">Protein transport</keyword>
<dbReference type="Pfam" id="PF07200">
    <property type="entry name" value="Mod_r"/>
    <property type="match status" value="1"/>
</dbReference>
<dbReference type="GO" id="GO:0043162">
    <property type="term" value="P:ubiquitin-dependent protein catabolic process via the multivesicular body sorting pathway"/>
    <property type="evidence" value="ECO:0007669"/>
    <property type="project" value="TreeGrafter"/>
</dbReference>
<dbReference type="AlphaFoldDB" id="A0A6P3VF08"/>
<dbReference type="RefSeq" id="XP_012670476.2">
    <property type="nucleotide sequence ID" value="XM_012815022.3"/>
</dbReference>
<feature type="compositionally biased region" description="Pro residues" evidence="9">
    <location>
        <begin position="243"/>
        <end position="256"/>
    </location>
</feature>
<gene>
    <name evidence="12" type="primary">vps37bb</name>
</gene>
<keyword evidence="6" id="KW-0472">Membrane</keyword>
<evidence type="ECO:0000313" key="11">
    <source>
        <dbReference type="Proteomes" id="UP000515152"/>
    </source>
</evidence>
<dbReference type="GeneID" id="105889218"/>
<dbReference type="GO" id="GO:0031902">
    <property type="term" value="C:late endosome membrane"/>
    <property type="evidence" value="ECO:0007669"/>
    <property type="project" value="UniProtKB-SubCell"/>
</dbReference>
<dbReference type="PANTHER" id="PTHR13678">
    <property type="entry name" value="VACUOLAR PROTEIN SORTING-ASSOCIATED PROTEIN 37"/>
    <property type="match status" value="1"/>
</dbReference>
<evidence type="ECO:0000256" key="5">
    <source>
        <dbReference type="ARBA" id="ARBA00022927"/>
    </source>
</evidence>
<proteinExistence type="inferred from homology"/>
<dbReference type="GO" id="GO:0039702">
    <property type="term" value="P:viral budding via host ESCRT complex"/>
    <property type="evidence" value="ECO:0007669"/>
    <property type="project" value="UniProtKB-ARBA"/>
</dbReference>
<dbReference type="FunFam" id="1.10.287.660:FF:000003">
    <property type="entry name" value="vacuolar protein sorting-associated protein 37B"/>
    <property type="match status" value="1"/>
</dbReference>
<dbReference type="KEGG" id="char:105889218"/>
<dbReference type="PROSITE" id="PS51314">
    <property type="entry name" value="VPS37_C"/>
    <property type="match status" value="1"/>
</dbReference>
<keyword evidence="4" id="KW-0967">Endosome</keyword>
<evidence type="ECO:0000256" key="2">
    <source>
        <dbReference type="ARBA" id="ARBA00007617"/>
    </source>
</evidence>
<feature type="domain" description="VPS37 C-terminal" evidence="10">
    <location>
        <begin position="117"/>
        <end position="206"/>
    </location>
</feature>
<evidence type="ECO:0000256" key="1">
    <source>
        <dbReference type="ARBA" id="ARBA00004633"/>
    </source>
</evidence>
<dbReference type="GO" id="GO:0006623">
    <property type="term" value="P:protein targeting to vacuole"/>
    <property type="evidence" value="ECO:0007669"/>
    <property type="project" value="TreeGrafter"/>
</dbReference>
<dbReference type="CTD" id="566797"/>
<dbReference type="Gene3D" id="1.10.287.660">
    <property type="entry name" value="Helix hairpin bin"/>
    <property type="match status" value="1"/>
</dbReference>
<reference evidence="12" key="1">
    <citation type="submission" date="2025-08" db="UniProtKB">
        <authorList>
            <consortium name="RefSeq"/>
        </authorList>
    </citation>
    <scope>IDENTIFICATION</scope>
</reference>
<comment type="similarity">
    <text evidence="2">Belongs to the VPS37 family.</text>
</comment>
<feature type="region of interest" description="Disordered" evidence="9">
    <location>
        <begin position="271"/>
        <end position="298"/>
    </location>
</feature>
<feature type="compositionally biased region" description="Pro residues" evidence="9">
    <location>
        <begin position="214"/>
        <end position="223"/>
    </location>
</feature>
<name>A0A6P3VF08_CLUHA</name>
<evidence type="ECO:0000259" key="10">
    <source>
        <dbReference type="PROSITE" id="PS51314"/>
    </source>
</evidence>
<evidence type="ECO:0000256" key="8">
    <source>
        <dbReference type="PROSITE-ProRule" id="PRU00646"/>
    </source>
</evidence>
<feature type="compositionally biased region" description="Polar residues" evidence="9">
    <location>
        <begin position="203"/>
        <end position="213"/>
    </location>
</feature>
<keyword evidence="3 8" id="KW-0813">Transport</keyword>
<organism evidence="11 12">
    <name type="scientific">Clupea harengus</name>
    <name type="common">Atlantic herring</name>
    <dbReference type="NCBI Taxonomy" id="7950"/>
    <lineage>
        <taxon>Eukaryota</taxon>
        <taxon>Metazoa</taxon>
        <taxon>Chordata</taxon>
        <taxon>Craniata</taxon>
        <taxon>Vertebrata</taxon>
        <taxon>Euteleostomi</taxon>
        <taxon>Actinopterygii</taxon>
        <taxon>Neopterygii</taxon>
        <taxon>Teleostei</taxon>
        <taxon>Clupei</taxon>
        <taxon>Clupeiformes</taxon>
        <taxon>Clupeoidei</taxon>
        <taxon>Clupeidae</taxon>
        <taxon>Clupea</taxon>
    </lineage>
</organism>
<feature type="region of interest" description="Disordered" evidence="9">
    <location>
        <begin position="200"/>
        <end position="256"/>
    </location>
</feature>
<comment type="function">
    <text evidence="7">Component of the ESCRT-I complex, a regulator of vesicular trafficking process. Required for the sorting of endocytic ubiquitinated cargos into multivesicular bodies. May be involved in cell growth and differentiation.</text>
</comment>
<evidence type="ECO:0000256" key="3">
    <source>
        <dbReference type="ARBA" id="ARBA00022448"/>
    </source>
</evidence>
<feature type="compositionally biased region" description="Pro residues" evidence="9">
    <location>
        <begin position="279"/>
        <end position="290"/>
    </location>
</feature>
<dbReference type="GO" id="GO:0006612">
    <property type="term" value="P:protein targeting to membrane"/>
    <property type="evidence" value="ECO:0007669"/>
    <property type="project" value="TreeGrafter"/>
</dbReference>
<dbReference type="InterPro" id="IPR029012">
    <property type="entry name" value="Helix_hairpin_bin_sf"/>
</dbReference>
<keyword evidence="11" id="KW-1185">Reference proteome</keyword>
<accession>A0A6P3VF08</accession>
<dbReference type="PANTHER" id="PTHR13678:SF9">
    <property type="entry name" value="VACUOLAR PROTEIN SORTING-ASSOCIATED PROTEIN 37B"/>
    <property type="match status" value="1"/>
</dbReference>
<comment type="subcellular location">
    <subcellularLocation>
        <location evidence="1">Late endosome membrane</location>
        <topology evidence="1">Peripheral membrane protein</topology>
    </subcellularLocation>
</comment>
<sequence length="298" mass="33769">MWDGLSLTIHFRSKKLLASLFYQKEHKQNSSIMGERAAFTDKFSSYTMLQLNELLENDEKLIKIVTEMDEMLEVQQSKEMTLASNRSLAELNLMLQPDLDHQKNQLTKHYRHLQELYEAYQLRKSTLDHNSGNSSLDTLLALLQTEGAMIEEETENMADCFLDGELPLDSFIDDYQSKRKLAHLRRVKIDKLREVVLKGPPTLAQSSATHTPTQPLPQEPTSPSPFLGYTNGSPILLPSRHQPTPPPAQSGPLPYPLAPYPMPGPMPSYPSPMFQQYPPALPQRPTPGLPPRTGFMMQ</sequence>
<dbReference type="Proteomes" id="UP000515152">
    <property type="component" value="Chromosome 12"/>
</dbReference>
<dbReference type="GO" id="GO:0000813">
    <property type="term" value="C:ESCRT I complex"/>
    <property type="evidence" value="ECO:0007669"/>
    <property type="project" value="UniProtKB-ARBA"/>
</dbReference>
<dbReference type="GO" id="GO:0036258">
    <property type="term" value="P:multivesicular body assembly"/>
    <property type="evidence" value="ECO:0007669"/>
    <property type="project" value="UniProtKB-ARBA"/>
</dbReference>
<evidence type="ECO:0000256" key="4">
    <source>
        <dbReference type="ARBA" id="ARBA00022753"/>
    </source>
</evidence>
<dbReference type="InterPro" id="IPR009851">
    <property type="entry name" value="Mod_r"/>
</dbReference>
<dbReference type="GO" id="GO:0048306">
    <property type="term" value="F:calcium-dependent protein binding"/>
    <property type="evidence" value="ECO:0007669"/>
    <property type="project" value="UniProtKB-ARBA"/>
</dbReference>